<dbReference type="PANTHER" id="PTHR13802:SF52">
    <property type="entry name" value="MUCIN-4"/>
    <property type="match status" value="1"/>
</dbReference>
<gene>
    <name evidence="4" type="primary">106059977</name>
</gene>
<dbReference type="VEuPathDB" id="VectorBase:BGLAX_031456"/>
<feature type="compositionally biased region" description="Low complexity" evidence="2">
    <location>
        <begin position="283"/>
        <end position="412"/>
    </location>
</feature>
<evidence type="ECO:0000256" key="1">
    <source>
        <dbReference type="ARBA" id="ARBA00023157"/>
    </source>
</evidence>
<evidence type="ECO:0000313" key="4">
    <source>
        <dbReference type="EnsemblMetazoa" id="BGLB002474-PB"/>
    </source>
</evidence>
<dbReference type="InterPro" id="IPR051495">
    <property type="entry name" value="Epithelial_Barrier/Signaling"/>
</dbReference>
<name>A0A2C9JH59_BIOGL</name>
<evidence type="ECO:0000259" key="3">
    <source>
        <dbReference type="SMART" id="SM00539"/>
    </source>
</evidence>
<evidence type="ECO:0000256" key="2">
    <source>
        <dbReference type="SAM" id="MobiDB-lite"/>
    </source>
</evidence>
<dbReference type="OrthoDB" id="6236007at2759"/>
<organism evidence="4 5">
    <name type="scientific">Biomphalaria glabrata</name>
    <name type="common">Bloodfluke planorb</name>
    <name type="synonym">Freshwater snail</name>
    <dbReference type="NCBI Taxonomy" id="6526"/>
    <lineage>
        <taxon>Eukaryota</taxon>
        <taxon>Metazoa</taxon>
        <taxon>Spiralia</taxon>
        <taxon>Lophotrochozoa</taxon>
        <taxon>Mollusca</taxon>
        <taxon>Gastropoda</taxon>
        <taxon>Heterobranchia</taxon>
        <taxon>Euthyneura</taxon>
        <taxon>Panpulmonata</taxon>
        <taxon>Hygrophila</taxon>
        <taxon>Lymnaeoidea</taxon>
        <taxon>Planorbidae</taxon>
        <taxon>Biomphalaria</taxon>
    </lineage>
</organism>
<dbReference type="RefSeq" id="XP_013073155.2">
    <property type="nucleotide sequence ID" value="XM_013217701.2"/>
</dbReference>
<accession>A0A2C9JH59</accession>
<dbReference type="SMART" id="SM00539">
    <property type="entry name" value="NIDO"/>
    <property type="match status" value="1"/>
</dbReference>
<dbReference type="GO" id="GO:0007160">
    <property type="term" value="P:cell-matrix adhesion"/>
    <property type="evidence" value="ECO:0007669"/>
    <property type="project" value="InterPro"/>
</dbReference>
<dbReference type="STRING" id="6526.A0A2C9JH59"/>
<dbReference type="Pfam" id="PF06119">
    <property type="entry name" value="NIDO"/>
    <property type="match status" value="1"/>
</dbReference>
<protein>
    <recommendedName>
        <fullName evidence="3">NIDO domain-containing protein</fullName>
    </recommendedName>
</protein>
<dbReference type="KEGG" id="bgt:106059977"/>
<feature type="region of interest" description="Disordered" evidence="2">
    <location>
        <begin position="280"/>
        <end position="412"/>
    </location>
</feature>
<proteinExistence type="predicted"/>
<dbReference type="VEuPathDB" id="VectorBase:BGLB002474"/>
<keyword evidence="1" id="KW-1015">Disulfide bond</keyword>
<dbReference type="AlphaFoldDB" id="A0A2C9JH59"/>
<evidence type="ECO:0000313" key="5">
    <source>
        <dbReference type="Proteomes" id="UP000076420"/>
    </source>
</evidence>
<dbReference type="EnsemblMetazoa" id="BGLB002474-RB">
    <property type="protein sequence ID" value="BGLB002474-PB"/>
    <property type="gene ID" value="BGLB002474"/>
</dbReference>
<dbReference type="PANTHER" id="PTHR13802">
    <property type="entry name" value="MUCIN 4-RELATED"/>
    <property type="match status" value="1"/>
</dbReference>
<dbReference type="InterPro" id="IPR003886">
    <property type="entry name" value="NIDO_dom"/>
</dbReference>
<feature type="domain" description="NIDO" evidence="3">
    <location>
        <begin position="112"/>
        <end position="276"/>
    </location>
</feature>
<dbReference type="Proteomes" id="UP000076420">
    <property type="component" value="Unassembled WGS sequence"/>
</dbReference>
<reference evidence="4" key="1">
    <citation type="submission" date="2020-05" db="UniProtKB">
        <authorList>
            <consortium name="EnsemblMetazoa"/>
        </authorList>
    </citation>
    <scope>IDENTIFICATION</scope>
    <source>
        <strain evidence="4">BB02</strain>
    </source>
</reference>
<sequence>MCKSRMSGLNPHGVLESKELIRSAIMMKLFLFTLCLHLGSALLAFGTSALDTTMSFDTPAVVELSPGFPYYGTTYSSVTIQKDGVLVFNNPAKASYNDFSNVNDVKLASIGAWIAGIGTAHGNIFYRLSNAPREVDYVTSIARKLSNFDPNFTPLNVLVVTWAEVGTAHYGFEGDFKKNTIQLLLATDGVQSFVVLDFDTIEWCYFEDLTNYLAYGDLTQFDIAIPISTKAGFFKGDGPTKFLFPVSMNRNLFDIKSDSNIGDPGVYVFRVDETPVNATLMVTTTPTSTTTTSSTTSETTTTSTATTSETTTSTTTTTPTTTTSESTTSTTTTTPTTTTSETTTSTTTTTPTTTTSETTTSTTTTTPTTTTSESTTSTTTTTPTTTTSESTTSTTTTTPTTTTVATTTSTSTTKSAIANVASTTRSNSKGNGYSVENEYPRRPAYQFREIGWCKRFCVYRLAIWWQYGIRYKYYIRECY</sequence>